<dbReference type="RefSeq" id="WP_150079505.1">
    <property type="nucleotide sequence ID" value="NZ_VWOX01000023.1"/>
</dbReference>
<proteinExistence type="predicted"/>
<dbReference type="AlphaFoldDB" id="A0A5M6CUW9"/>
<dbReference type="PANTHER" id="PTHR37947">
    <property type="entry name" value="BLL2462 PROTEIN"/>
    <property type="match status" value="1"/>
</dbReference>
<dbReference type="Gene3D" id="3.40.50.880">
    <property type="match status" value="1"/>
</dbReference>
<evidence type="ECO:0000313" key="2">
    <source>
        <dbReference type="EMBL" id="KAA5538991.1"/>
    </source>
</evidence>
<keyword evidence="3" id="KW-1185">Reference proteome</keyword>
<dbReference type="EMBL" id="VWOX01000023">
    <property type="protein sequence ID" value="KAA5538991.1"/>
    <property type="molecule type" value="Genomic_DNA"/>
</dbReference>
<dbReference type="InterPro" id="IPR029062">
    <property type="entry name" value="Class_I_gatase-like"/>
</dbReference>
<keyword evidence="1" id="KW-0812">Transmembrane</keyword>
<dbReference type="Proteomes" id="UP000324479">
    <property type="component" value="Unassembled WGS sequence"/>
</dbReference>
<sequence length="957" mass="106285">MNATETIRNEYLAFGHPFSLPSLILVGLACLAIMLGTLYRERRVLGRRTTLAFSALRIVAVATVFWMLLAPTNVLEESTTTRKAVVMVADASASMTIVDPQGSADDRRWFTVENEEQSNAAIGRAIALTDRAIAAMGIAHRELSDSIAELQQHGTQQEVNDHLARSSRAVTRARGHLAELADLSPGLEPSVDRETDVASLLRRLNGLLESPEFDSLADLADALNRGGAPKEMGWREGLPDLTARVVTTRRVFQELATQLVSSDDLSSSAPASDLAIFRGRSRSERLANYLDHFQRSAGEAIDQSADLRWSAFASGSQDFSGDSDATRFLKGLRDREDVPRQTDLSSALRHVQQLAQRQPIAATFVLSDVAHNHSEAAGPTQIAAQLKDTPVYMVPIGNPSRLRDVDLVSVSAPTVAMRNDDVVIEAHLGIYQCLGETCTIQLLRDGEVVDFRNVLVDSDSESRSIRFDQRVSEIGRETFQIAVQPVDGEMTTENNFDEIEINVTRSDIKVLLADEMPRWEYRYLAQLFRRDPKVELDELLFHPRQIATGRREPSGTFPVTVDQWNQYDVVILGDLPVEHLPVASQESLIKYLRSRGGTLIMIAGDRSMPQNFVDYPLKDVVPVRPIDAGVADATNYAFRVTEAGRSHAALMIGETEQATRDAWDFVNRFSPLHKVSRWRTPLPTARSLIAAVPRESALIEDADAIRESAFLCWQPVGRGRAVYLSGPDTYRLRFLRGDRLHYRFWGQLMRWAIASDLSAGDRTVRIRTGKSLYETDSVIDVEVELNDADGEPVVRDDLDDDALSLQVASADTQREVPLSADPERPGVYRAELRSLPPGVYQAEPKGSLIDTLRATESAEPSAQPDDPIATFTVQADLPAELVDTRCNRVLAGQLAELTGGQVLPPTAIEEVLALTDLEPVVTHHVGRQPLWLRWRYLWLVFGCLQVEWIVRKWRGLS</sequence>
<evidence type="ECO:0008006" key="4">
    <source>
        <dbReference type="Google" id="ProtNLM"/>
    </source>
</evidence>
<reference evidence="2 3" key="1">
    <citation type="submission" date="2019-08" db="EMBL/GenBank/DDBJ databases">
        <authorList>
            <person name="Dhanesh K."/>
            <person name="Kumar G."/>
            <person name="Sasikala C."/>
            <person name="Venkata Ramana C."/>
        </authorList>
    </citation>
    <scope>NUCLEOTIDE SEQUENCE [LARGE SCALE GENOMIC DNA]</scope>
    <source>
        <strain evidence="2 3">JC645</strain>
    </source>
</reference>
<protein>
    <recommendedName>
        <fullName evidence="4">Membrane protein containing DUF1355</fullName>
    </recommendedName>
</protein>
<accession>A0A5M6CUW9</accession>
<feature type="transmembrane region" description="Helical" evidence="1">
    <location>
        <begin position="20"/>
        <end position="39"/>
    </location>
</feature>
<comment type="caution">
    <text evidence="2">The sequence shown here is derived from an EMBL/GenBank/DDBJ whole genome shotgun (WGS) entry which is preliminary data.</text>
</comment>
<feature type="transmembrane region" description="Helical" evidence="1">
    <location>
        <begin position="51"/>
        <end position="69"/>
    </location>
</feature>
<keyword evidence="1" id="KW-0472">Membrane</keyword>
<name>A0A5M6CUW9_9BACT</name>
<gene>
    <name evidence="2" type="ORF">FYK55_25675</name>
</gene>
<dbReference type="SUPFAM" id="SSF52317">
    <property type="entry name" value="Class I glutamine amidotransferase-like"/>
    <property type="match status" value="1"/>
</dbReference>
<evidence type="ECO:0000313" key="3">
    <source>
        <dbReference type="Proteomes" id="UP000324479"/>
    </source>
</evidence>
<organism evidence="2 3">
    <name type="scientific">Roseiconus nitratireducens</name>
    <dbReference type="NCBI Taxonomy" id="2605748"/>
    <lineage>
        <taxon>Bacteria</taxon>
        <taxon>Pseudomonadati</taxon>
        <taxon>Planctomycetota</taxon>
        <taxon>Planctomycetia</taxon>
        <taxon>Pirellulales</taxon>
        <taxon>Pirellulaceae</taxon>
        <taxon>Roseiconus</taxon>
    </lineage>
</organism>
<evidence type="ECO:0000256" key="1">
    <source>
        <dbReference type="SAM" id="Phobius"/>
    </source>
</evidence>
<keyword evidence="1" id="KW-1133">Transmembrane helix</keyword>
<dbReference type="PANTHER" id="PTHR37947:SF1">
    <property type="entry name" value="BLL2462 PROTEIN"/>
    <property type="match status" value="1"/>
</dbReference>